<dbReference type="SUPFAM" id="SSF52266">
    <property type="entry name" value="SGNH hydrolase"/>
    <property type="match status" value="1"/>
</dbReference>
<proteinExistence type="predicted"/>
<dbReference type="Pfam" id="PF13472">
    <property type="entry name" value="Lipase_GDSL_2"/>
    <property type="match status" value="1"/>
</dbReference>
<evidence type="ECO:0000313" key="4">
    <source>
        <dbReference type="Proteomes" id="UP001596101"/>
    </source>
</evidence>
<gene>
    <name evidence="3" type="ORF">ACFPQ5_14190</name>
</gene>
<dbReference type="EMBL" id="JBHSMR010000013">
    <property type="protein sequence ID" value="MFC5479343.1"/>
    <property type="molecule type" value="Genomic_DNA"/>
</dbReference>
<comment type="caution">
    <text evidence="3">The sequence shown here is derived from an EMBL/GenBank/DDBJ whole genome shotgun (WGS) entry which is preliminary data.</text>
</comment>
<evidence type="ECO:0000313" key="3">
    <source>
        <dbReference type="EMBL" id="MFC5479343.1"/>
    </source>
</evidence>
<keyword evidence="3" id="KW-0378">Hydrolase</keyword>
<dbReference type="GO" id="GO:0016787">
    <property type="term" value="F:hydrolase activity"/>
    <property type="evidence" value="ECO:0007669"/>
    <property type="project" value="UniProtKB-KW"/>
</dbReference>
<dbReference type="Gene3D" id="3.40.50.1110">
    <property type="entry name" value="SGNH hydrolase"/>
    <property type="match status" value="1"/>
</dbReference>
<keyword evidence="4" id="KW-1185">Reference proteome</keyword>
<feature type="domain" description="SGNH hydrolase-type esterase" evidence="2">
    <location>
        <begin position="233"/>
        <end position="429"/>
    </location>
</feature>
<dbReference type="PANTHER" id="PTHR43784">
    <property type="entry name" value="GDSL-LIKE LIPASE/ACYLHYDROLASE, PUTATIVE (AFU_ORTHOLOGUE AFUA_2G00820)-RELATED"/>
    <property type="match status" value="1"/>
</dbReference>
<dbReference type="InterPro" id="IPR013830">
    <property type="entry name" value="SGNH_hydro"/>
</dbReference>
<dbReference type="PANTHER" id="PTHR43784:SF2">
    <property type="entry name" value="GDSL-LIKE LIPASE_ACYLHYDROLASE, PUTATIVE (AFU_ORTHOLOGUE AFUA_2G00820)-RELATED"/>
    <property type="match status" value="1"/>
</dbReference>
<evidence type="ECO:0000259" key="2">
    <source>
        <dbReference type="Pfam" id="PF13472"/>
    </source>
</evidence>
<accession>A0ABW0MN64</accession>
<dbReference type="RefSeq" id="WP_379756656.1">
    <property type="nucleotide sequence ID" value="NZ_JBHSMR010000013.1"/>
</dbReference>
<dbReference type="InterPro" id="IPR036514">
    <property type="entry name" value="SGNH_hydro_sf"/>
</dbReference>
<organism evidence="3 4">
    <name type="scientific">Massilia suwonensis</name>
    <dbReference type="NCBI Taxonomy" id="648895"/>
    <lineage>
        <taxon>Bacteria</taxon>
        <taxon>Pseudomonadati</taxon>
        <taxon>Pseudomonadota</taxon>
        <taxon>Betaproteobacteria</taxon>
        <taxon>Burkholderiales</taxon>
        <taxon>Oxalobacteraceae</taxon>
        <taxon>Telluria group</taxon>
        <taxon>Massilia</taxon>
    </lineage>
</organism>
<evidence type="ECO:0000256" key="1">
    <source>
        <dbReference type="SAM" id="MobiDB-lite"/>
    </source>
</evidence>
<protein>
    <submittedName>
        <fullName evidence="3">SGNH/GDSL hydrolase family protein</fullName>
    </submittedName>
</protein>
<dbReference type="InterPro" id="IPR053140">
    <property type="entry name" value="GDSL_Rv0518-like"/>
</dbReference>
<reference evidence="4" key="1">
    <citation type="journal article" date="2019" name="Int. J. Syst. Evol. Microbiol.">
        <title>The Global Catalogue of Microorganisms (GCM) 10K type strain sequencing project: providing services to taxonomists for standard genome sequencing and annotation.</title>
        <authorList>
            <consortium name="The Broad Institute Genomics Platform"/>
            <consortium name="The Broad Institute Genome Sequencing Center for Infectious Disease"/>
            <person name="Wu L."/>
            <person name="Ma J."/>
        </authorList>
    </citation>
    <scope>NUCLEOTIDE SEQUENCE [LARGE SCALE GENOMIC DNA]</scope>
    <source>
        <strain evidence="4">CCUG 43111</strain>
    </source>
</reference>
<dbReference type="Proteomes" id="UP001596101">
    <property type="component" value="Unassembled WGS sequence"/>
</dbReference>
<dbReference type="CDD" id="cd01830">
    <property type="entry name" value="XynE_like"/>
    <property type="match status" value="1"/>
</dbReference>
<sequence length="459" mass="48561">MLSLSSTLSALSDLAQRTAAAFRRPTPSNHPRRGMLLGGVALAIALALPGQHAGAQSWSTERWTGTWGTAPAGPPAPANLQTFTDQTLRLIVHTSIGGNRVRIRVSNEFGTVPLRIGAARIGVRAAGSDVAPGTDRALTFSGSTSITIPPGAPVLSDPVELNVPALGDLAVSLYLPGTVEATTIHNTGLQTNYVSLPGDFTAAATLPVQRTITAWPFLTEVDVDSAGPSIVTLGDSITDGTRSTVDTNNRWPDWLARRLQTVRDPVLGLNARLGVVNRGISGNRLVSDSPNPLAGRSILERFDRDVLATAGVRYMTLLIGINDIGNSPATNPIPAADLIAGYRQVIARAHAKGIAVFGATLTPFEGAGYYSPEKEVVRQAVNNWIRNSDEFDAVIDFDLATRDPSHPTRFLPAYDSGDHLHPNDLGYQAMGNAVPLTLFRSLGMSGLKPAQQKAPATVE</sequence>
<feature type="region of interest" description="Disordered" evidence="1">
    <location>
        <begin position="57"/>
        <end position="76"/>
    </location>
</feature>
<name>A0ABW0MN64_9BURK</name>